<dbReference type="InterPro" id="IPR011032">
    <property type="entry name" value="GroES-like_sf"/>
</dbReference>
<dbReference type="Gene3D" id="3.40.50.720">
    <property type="entry name" value="NAD(P)-binding Rossmann-like Domain"/>
    <property type="match status" value="1"/>
</dbReference>
<evidence type="ECO:0000259" key="2">
    <source>
        <dbReference type="SMART" id="SM00829"/>
    </source>
</evidence>
<gene>
    <name evidence="3" type="ORF">ZIOFF_059431</name>
</gene>
<dbReference type="InterPro" id="IPR013154">
    <property type="entry name" value="ADH-like_N"/>
</dbReference>
<feature type="compositionally biased region" description="Low complexity" evidence="1">
    <location>
        <begin position="132"/>
        <end position="147"/>
    </location>
</feature>
<dbReference type="PANTHER" id="PTHR44013:SF1">
    <property type="entry name" value="ZINC-TYPE ALCOHOL DEHYDROGENASE-LIKE PROTEIN C16A3.02C"/>
    <property type="match status" value="1"/>
</dbReference>
<dbReference type="Proteomes" id="UP000734854">
    <property type="component" value="Unassembled WGS sequence"/>
</dbReference>
<feature type="region of interest" description="Disordered" evidence="1">
    <location>
        <begin position="1"/>
        <end position="66"/>
    </location>
</feature>
<accession>A0A8J5KK97</accession>
<dbReference type="PANTHER" id="PTHR44013">
    <property type="entry name" value="ZINC-TYPE ALCOHOL DEHYDROGENASE-LIKE PROTEIN C16A3.02C"/>
    <property type="match status" value="1"/>
</dbReference>
<dbReference type="InterPro" id="IPR036291">
    <property type="entry name" value="NAD(P)-bd_dom_sf"/>
</dbReference>
<dbReference type="Gene3D" id="3.90.180.10">
    <property type="entry name" value="Medium-chain alcohol dehydrogenases, catalytic domain"/>
    <property type="match status" value="1"/>
</dbReference>
<feature type="region of interest" description="Disordered" evidence="1">
    <location>
        <begin position="132"/>
        <end position="180"/>
    </location>
</feature>
<dbReference type="Pfam" id="PF08240">
    <property type="entry name" value="ADH_N"/>
    <property type="match status" value="1"/>
</dbReference>
<dbReference type="SMART" id="SM00829">
    <property type="entry name" value="PKS_ER"/>
    <property type="match status" value="1"/>
</dbReference>
<proteinExistence type="predicted"/>
<evidence type="ECO:0000313" key="4">
    <source>
        <dbReference type="Proteomes" id="UP000734854"/>
    </source>
</evidence>
<feature type="region of interest" description="Disordered" evidence="1">
    <location>
        <begin position="207"/>
        <end position="232"/>
    </location>
</feature>
<organism evidence="3 4">
    <name type="scientific">Zingiber officinale</name>
    <name type="common">Ginger</name>
    <name type="synonym">Amomum zingiber</name>
    <dbReference type="NCBI Taxonomy" id="94328"/>
    <lineage>
        <taxon>Eukaryota</taxon>
        <taxon>Viridiplantae</taxon>
        <taxon>Streptophyta</taxon>
        <taxon>Embryophyta</taxon>
        <taxon>Tracheophyta</taxon>
        <taxon>Spermatophyta</taxon>
        <taxon>Magnoliopsida</taxon>
        <taxon>Liliopsida</taxon>
        <taxon>Zingiberales</taxon>
        <taxon>Zingiberaceae</taxon>
        <taxon>Zingiber</taxon>
    </lineage>
</organism>
<keyword evidence="4" id="KW-1185">Reference proteome</keyword>
<feature type="domain" description="Enoyl reductase (ER)" evidence="2">
    <location>
        <begin position="262"/>
        <end position="590"/>
    </location>
</feature>
<sequence>MGTIRGSYEPRTQWPWFPASTIPPTTSPNSGHHRDRSVPVPDQGRRCSSSEGGRHRPDSPPQPPAQFLRGAQGKRAVELVGMDGGRASEGGALAFLVGDAGDRFRMVDCGGIFRGAERGPVVVDASIALVASTESPPSSSTASARSLAQEENRLGKGGNPGKGIGDGPETDTGGAAVGQLPVGWSVPGGGGVVGTDREEIGGKVHSNLATAPPFAPFSTSNGGGKPKHHEGRTVRYLRGRCRRPQANQLDKIFSFSFIYIFVLILHIKHVEVPIPSPKKNEVLLKLEAAALNPIDWKIQKGMLRPFLPPRFPFTPVVEAPLRLPTFLGDSVICDAAGEVVQVGSWVNSIKKGDKVVGISFKNGGGLAEFAVITMGAMAIIPSEVSPSEAVGLPMAGLTALQALQALKAIGVKFDTPNKSSNILITAASGGVGHYAVQLAKYSGLHVTATCGARNIELVKSLGADEVVDYKTPEGAKLKSPSDKKYDGVIHCATNIPWSTFEPNLSSSGKVIDVTPDYTRIATSILKTITNTKNKLIPLYMVPKSSDLQFLLNLVKEGKLKTVIDSAYPLSKAEEAWAKSISGHGTGKIIIQI</sequence>
<dbReference type="GO" id="GO:0016491">
    <property type="term" value="F:oxidoreductase activity"/>
    <property type="evidence" value="ECO:0007669"/>
    <property type="project" value="InterPro"/>
</dbReference>
<name>A0A8J5KK97_ZINOF</name>
<dbReference type="InterPro" id="IPR052733">
    <property type="entry name" value="Chloroplast_QOR"/>
</dbReference>
<protein>
    <recommendedName>
        <fullName evidence="2">Enoyl reductase (ER) domain-containing protein</fullName>
    </recommendedName>
</protein>
<dbReference type="AlphaFoldDB" id="A0A8J5KK97"/>
<dbReference type="EMBL" id="JACMSC010000016">
    <property type="protein sequence ID" value="KAG6482792.1"/>
    <property type="molecule type" value="Genomic_DNA"/>
</dbReference>
<dbReference type="CDD" id="cd08267">
    <property type="entry name" value="MDR1"/>
    <property type="match status" value="1"/>
</dbReference>
<dbReference type="SUPFAM" id="SSF51735">
    <property type="entry name" value="NAD(P)-binding Rossmann-fold domains"/>
    <property type="match status" value="1"/>
</dbReference>
<evidence type="ECO:0000256" key="1">
    <source>
        <dbReference type="SAM" id="MobiDB-lite"/>
    </source>
</evidence>
<comment type="caution">
    <text evidence="3">The sequence shown here is derived from an EMBL/GenBank/DDBJ whole genome shotgun (WGS) entry which is preliminary data.</text>
</comment>
<reference evidence="3 4" key="1">
    <citation type="submission" date="2020-08" db="EMBL/GenBank/DDBJ databases">
        <title>Plant Genome Project.</title>
        <authorList>
            <person name="Zhang R.-G."/>
        </authorList>
    </citation>
    <scope>NUCLEOTIDE SEQUENCE [LARGE SCALE GENOMIC DNA]</scope>
    <source>
        <tissue evidence="3">Rhizome</tissue>
    </source>
</reference>
<feature type="compositionally biased region" description="Gly residues" evidence="1">
    <location>
        <begin position="155"/>
        <end position="166"/>
    </location>
</feature>
<dbReference type="Pfam" id="PF13602">
    <property type="entry name" value="ADH_zinc_N_2"/>
    <property type="match status" value="1"/>
</dbReference>
<dbReference type="InterPro" id="IPR020843">
    <property type="entry name" value="ER"/>
</dbReference>
<evidence type="ECO:0000313" key="3">
    <source>
        <dbReference type="EMBL" id="KAG6482792.1"/>
    </source>
</evidence>
<dbReference type="SUPFAM" id="SSF50129">
    <property type="entry name" value="GroES-like"/>
    <property type="match status" value="1"/>
</dbReference>